<dbReference type="Pfam" id="PF13561">
    <property type="entry name" value="adh_short_C2"/>
    <property type="match status" value="1"/>
</dbReference>
<dbReference type="FunFam" id="3.40.50.720:FF:000084">
    <property type="entry name" value="Short-chain dehydrogenase reductase"/>
    <property type="match status" value="1"/>
</dbReference>
<dbReference type="Gene3D" id="3.40.50.720">
    <property type="entry name" value="NAD(P)-binding Rossmann-like Domain"/>
    <property type="match status" value="1"/>
</dbReference>
<protein>
    <submittedName>
        <fullName evidence="3">Acetoin reductase-like protein</fullName>
    </submittedName>
</protein>
<dbReference type="OrthoDB" id="9803333at2"/>
<dbReference type="GO" id="GO:0048038">
    <property type="term" value="F:quinone binding"/>
    <property type="evidence" value="ECO:0007669"/>
    <property type="project" value="TreeGrafter"/>
</dbReference>
<evidence type="ECO:0000256" key="1">
    <source>
        <dbReference type="ARBA" id="ARBA00006484"/>
    </source>
</evidence>
<dbReference type="EMBL" id="OAOP01000001">
    <property type="protein sequence ID" value="SNX67137.1"/>
    <property type="molecule type" value="Genomic_DNA"/>
</dbReference>
<dbReference type="InterPro" id="IPR036291">
    <property type="entry name" value="NAD(P)-bd_dom_sf"/>
</dbReference>
<evidence type="ECO:0000313" key="4">
    <source>
        <dbReference type="Proteomes" id="UP000219546"/>
    </source>
</evidence>
<comment type="similarity">
    <text evidence="1">Belongs to the short-chain dehydrogenases/reductases (SDR) family.</text>
</comment>
<sequence>MSKGLAVVTGAGSGIGKAIAKRLAKDGFSVGVTDINQAAVNATISEINSEGGIAKGDVLDVTNPESISAALETLEKEFGKLRVWVSNAGVSSMNHFVELTEKDWDLNMDVNAKGVFLCGQIAARKFISQQEGGKIINTASMAGKQGNVPFLSHYVASKFAVVGLTQAMAHELGKHNITVNAVCPGFVATPMQTRELEWEGSLKGQTPEQVKQGMIDVTPLGRLETPEDVARVVSFLAGEDSNFITGESIAINGGAYMD</sequence>
<dbReference type="GO" id="GO:0006633">
    <property type="term" value="P:fatty acid biosynthetic process"/>
    <property type="evidence" value="ECO:0007669"/>
    <property type="project" value="TreeGrafter"/>
</dbReference>
<dbReference type="PANTHER" id="PTHR42760:SF121">
    <property type="entry name" value="3-OXOACYL-(ACYL-CARRIER-PROTEIN) REDUCTASE"/>
    <property type="match status" value="1"/>
</dbReference>
<dbReference type="GO" id="GO:0008206">
    <property type="term" value="P:bile acid metabolic process"/>
    <property type="evidence" value="ECO:0007669"/>
    <property type="project" value="UniProtKB-ARBA"/>
</dbReference>
<gene>
    <name evidence="3" type="ORF">SAMN05877753_101453</name>
</gene>
<organism evidence="3 4">
    <name type="scientific">Bacillus oleivorans</name>
    <dbReference type="NCBI Taxonomy" id="1448271"/>
    <lineage>
        <taxon>Bacteria</taxon>
        <taxon>Bacillati</taxon>
        <taxon>Bacillota</taxon>
        <taxon>Bacilli</taxon>
        <taxon>Bacillales</taxon>
        <taxon>Bacillaceae</taxon>
        <taxon>Bacillus</taxon>
    </lineage>
</organism>
<dbReference type="RefSeq" id="WP_097156961.1">
    <property type="nucleotide sequence ID" value="NZ_JBEPMQ010000003.1"/>
</dbReference>
<dbReference type="GO" id="GO:0016616">
    <property type="term" value="F:oxidoreductase activity, acting on the CH-OH group of donors, NAD or NADP as acceptor"/>
    <property type="evidence" value="ECO:0007669"/>
    <property type="project" value="TreeGrafter"/>
</dbReference>
<name>A0A285CHQ3_9BACI</name>
<dbReference type="PRINTS" id="PR00080">
    <property type="entry name" value="SDRFAMILY"/>
</dbReference>
<dbReference type="SUPFAM" id="SSF51735">
    <property type="entry name" value="NAD(P)-binding Rossmann-fold domains"/>
    <property type="match status" value="1"/>
</dbReference>
<proteinExistence type="inferred from homology"/>
<evidence type="ECO:0000256" key="2">
    <source>
        <dbReference type="ARBA" id="ARBA00023002"/>
    </source>
</evidence>
<keyword evidence="2" id="KW-0560">Oxidoreductase</keyword>
<dbReference type="AlphaFoldDB" id="A0A285CHQ3"/>
<accession>A0A285CHQ3</accession>
<keyword evidence="4" id="KW-1185">Reference proteome</keyword>
<reference evidence="3 4" key="1">
    <citation type="submission" date="2017-08" db="EMBL/GenBank/DDBJ databases">
        <authorList>
            <person name="de Groot N.N."/>
        </authorList>
    </citation>
    <scope>NUCLEOTIDE SEQUENCE [LARGE SCALE GENOMIC DNA]</scope>
    <source>
        <strain evidence="3 4">JC228</strain>
    </source>
</reference>
<dbReference type="Proteomes" id="UP000219546">
    <property type="component" value="Unassembled WGS sequence"/>
</dbReference>
<dbReference type="PRINTS" id="PR00081">
    <property type="entry name" value="GDHRDH"/>
</dbReference>
<dbReference type="PANTHER" id="PTHR42760">
    <property type="entry name" value="SHORT-CHAIN DEHYDROGENASES/REDUCTASES FAMILY MEMBER"/>
    <property type="match status" value="1"/>
</dbReference>
<evidence type="ECO:0000313" key="3">
    <source>
        <dbReference type="EMBL" id="SNX67137.1"/>
    </source>
</evidence>
<dbReference type="InterPro" id="IPR002347">
    <property type="entry name" value="SDR_fam"/>
</dbReference>